<protein>
    <submittedName>
        <fullName evidence="2">Uncharacterized protein</fullName>
    </submittedName>
</protein>
<comment type="caution">
    <text evidence="2">The sequence shown here is derived from an EMBL/GenBank/DDBJ whole genome shotgun (WGS) entry which is preliminary data.</text>
</comment>
<evidence type="ECO:0000256" key="1">
    <source>
        <dbReference type="SAM" id="MobiDB-lite"/>
    </source>
</evidence>
<dbReference type="Proteomes" id="UP001366503">
    <property type="component" value="Unassembled WGS sequence"/>
</dbReference>
<accession>A0ABU8K5A6</accession>
<name>A0ABU8K5A6_9HYPH</name>
<sequence>MPSTALDAERSAGGGLAITPGCNTERRAANRPSLLYQSRRRHSIGLQLDHQLAVGVVTDLSGTMRTRIEKNVDRPTPVEAMPLLAAISSELIATSRLDHADVPARTQRRQARARLPRHGPLDVGGLSPGVTWIRVPPR</sequence>
<dbReference type="RefSeq" id="WP_337090934.1">
    <property type="nucleotide sequence ID" value="NZ_JAPYKO010000001.1"/>
</dbReference>
<gene>
    <name evidence="2" type="ORF">O7A05_00180</name>
</gene>
<evidence type="ECO:0000313" key="3">
    <source>
        <dbReference type="Proteomes" id="UP001366503"/>
    </source>
</evidence>
<reference evidence="2 3" key="1">
    <citation type="submission" date="2022-12" db="EMBL/GenBank/DDBJ databases">
        <authorList>
            <person name="Muema E."/>
        </authorList>
    </citation>
    <scope>NUCLEOTIDE SEQUENCE [LARGE SCALE GENOMIC DNA]</scope>
    <source>
        <strain evidence="3">1330</strain>
    </source>
</reference>
<organism evidence="2 3">
    <name type="scientific">Mesorhizobium argentiipisi</name>
    <dbReference type="NCBI Taxonomy" id="3015175"/>
    <lineage>
        <taxon>Bacteria</taxon>
        <taxon>Pseudomonadati</taxon>
        <taxon>Pseudomonadota</taxon>
        <taxon>Alphaproteobacteria</taxon>
        <taxon>Hyphomicrobiales</taxon>
        <taxon>Phyllobacteriaceae</taxon>
        <taxon>Mesorhizobium</taxon>
    </lineage>
</organism>
<keyword evidence="3" id="KW-1185">Reference proteome</keyword>
<proteinExistence type="predicted"/>
<dbReference type="EMBL" id="JAPYKO010000001">
    <property type="protein sequence ID" value="MEI9400627.1"/>
    <property type="molecule type" value="Genomic_DNA"/>
</dbReference>
<feature type="region of interest" description="Disordered" evidence="1">
    <location>
        <begin position="1"/>
        <end position="23"/>
    </location>
</feature>
<evidence type="ECO:0000313" key="2">
    <source>
        <dbReference type="EMBL" id="MEI9400627.1"/>
    </source>
</evidence>